<evidence type="ECO:0000313" key="8">
    <source>
        <dbReference type="Proteomes" id="UP000479526"/>
    </source>
</evidence>
<dbReference type="RefSeq" id="WP_161480431.1">
    <property type="nucleotide sequence ID" value="NZ_WXEW01000004.1"/>
</dbReference>
<comment type="caution">
    <text evidence="7">The sequence shown here is derived from an EMBL/GenBank/DDBJ whole genome shotgun (WGS) entry which is preliminary data.</text>
</comment>
<accession>A0A7C9N7I0</accession>
<evidence type="ECO:0000256" key="5">
    <source>
        <dbReference type="PROSITE-ProRule" id="PRU01091"/>
    </source>
</evidence>
<proteinExistence type="inferred from homology"/>
<dbReference type="InterPro" id="IPR016032">
    <property type="entry name" value="Sig_transdc_resp-reg_C-effctor"/>
</dbReference>
<dbReference type="SUPFAM" id="SSF46894">
    <property type="entry name" value="C-terminal effector domain of the bipartite response regulators"/>
    <property type="match status" value="1"/>
</dbReference>
<dbReference type="GO" id="GO:0003677">
    <property type="term" value="F:DNA binding"/>
    <property type="evidence" value="ECO:0007669"/>
    <property type="project" value="UniProtKB-UniRule"/>
</dbReference>
<evidence type="ECO:0000256" key="1">
    <source>
        <dbReference type="ARBA" id="ARBA00005820"/>
    </source>
</evidence>
<sequence length="1092" mass="117288">MEPLFFRLFGPFEVRPGDGGPLDLGPPKQRAVLALLALSAGHIVPLDRLVDELWADEAPSSATGTLQAYISHLRRALEPGRAPRTPPKVLLTREPGYLLAVPPGQVDLARFARLAEDGRRMLVRGDHRGALETLDDALGAWRGEPLAEFADYAFARPVAARLTELHASASEDRFDARLALGDAASCVADLERLVVAHPYRERLWGLLALALYRSGRQADALGALRRVRALLADELGLEPGPELRRIEKAVFEQSADLPGPAPETPVAVAAPTLAAPRLIARGPQLARVGERVTEARRGRGGIVLVTGEAGIGKTLFARTAGEEARALGLRVVWGRCSEGDTAPAFWPWLQAVRELGDDGREAAALLSGDVAGPAADPGAALYDLHDTVFGALAAGGPTVVVLDDLHAADIASLRLLEFAAGQVHRRSVLIVATLRPEPGREPEQLSGTLARLAREPGTERLPLPPFGRADVAAFLGRDDPALAETLYQRTGGNPFYLGELLRLADSEHGLTEVPDGVREVIGRRVARLPDRTRDLLQVASALGRDVSLDVLSIAAGDSAEAVMSDLEPAVAVGLLAESDGFDYRFSHVLVCDALYAGLPRLARARLHLRVGEAMESLPGGDVTARLPVLAHHFAMAARVGGARRAVEYAARAAARACAQLAYDEAVVLYRRALAAHGAADPAKRVELLTELGRAQRATGDVAGAHATLEQAIELAEILGDRGAMAEAAMVYGGVTVWNWRFYGVVDDRMVARLEDLLAGPLEDHQRAALLGTLSLELHYGPRVLEGRPHALEAVEIARRLGDPALLAQTLNNALTAFWTEDGMTRRAAWCDEMLALPGLPKSTELVARIMRMVVTLQRGDLPAWHADLGRCRRLLGEVHRPDLAAMVWVAESTGAALAGRFEESLRYYEADTARLLGSTTMWGLDDCRVLALYVAKEAEGRVGDLADELIAMAHEPVHAPLRTVAVLAAIDAGRTEEARRLAERWSGWTPLDWSHDFITRSWGLVAARIGVPDPAAKYAELVPYAGQFVEMGSSVTCWGSMHLVLAELAAATGRPALAAEHAAAALDVHSRLGLPHLTRRSRELLDRYAGTG</sequence>
<comment type="similarity">
    <text evidence="1">Belongs to the AfsR/DnrI/RedD regulatory family.</text>
</comment>
<feature type="domain" description="OmpR/PhoB-type" evidence="6">
    <location>
        <begin position="1"/>
        <end position="101"/>
    </location>
</feature>
<dbReference type="GO" id="GO:0000160">
    <property type="term" value="P:phosphorelay signal transduction system"/>
    <property type="evidence" value="ECO:0007669"/>
    <property type="project" value="InterPro"/>
</dbReference>
<reference evidence="7 8" key="1">
    <citation type="submission" date="2020-01" db="EMBL/GenBank/DDBJ databases">
        <title>Herbidospora sp. NEAU-GS84 nov., a novel actinomycete isolated from soil.</title>
        <authorList>
            <person name="Han L."/>
        </authorList>
    </citation>
    <scope>NUCLEOTIDE SEQUENCE [LARGE SCALE GENOMIC DNA]</scope>
    <source>
        <strain evidence="7 8">NEAU-GS84</strain>
    </source>
</reference>
<keyword evidence="2" id="KW-0805">Transcription regulation</keyword>
<feature type="DNA-binding region" description="OmpR/PhoB-type" evidence="5">
    <location>
        <begin position="1"/>
        <end position="101"/>
    </location>
</feature>
<dbReference type="Gene3D" id="1.10.10.10">
    <property type="entry name" value="Winged helix-like DNA-binding domain superfamily/Winged helix DNA-binding domain"/>
    <property type="match status" value="1"/>
</dbReference>
<dbReference type="EMBL" id="WXEW01000004">
    <property type="protein sequence ID" value="NAS23133.1"/>
    <property type="molecule type" value="Genomic_DNA"/>
</dbReference>
<evidence type="ECO:0000259" key="6">
    <source>
        <dbReference type="PROSITE" id="PS51755"/>
    </source>
</evidence>
<dbReference type="SUPFAM" id="SSF52540">
    <property type="entry name" value="P-loop containing nucleoside triphosphate hydrolases"/>
    <property type="match status" value="1"/>
</dbReference>
<dbReference type="Pfam" id="PF03704">
    <property type="entry name" value="BTAD"/>
    <property type="match status" value="1"/>
</dbReference>
<evidence type="ECO:0000256" key="4">
    <source>
        <dbReference type="ARBA" id="ARBA00023163"/>
    </source>
</evidence>
<dbReference type="Proteomes" id="UP000479526">
    <property type="component" value="Unassembled WGS sequence"/>
</dbReference>
<dbReference type="AlphaFoldDB" id="A0A7C9N7I0"/>
<evidence type="ECO:0000313" key="7">
    <source>
        <dbReference type="EMBL" id="NAS23133.1"/>
    </source>
</evidence>
<dbReference type="PANTHER" id="PTHR35807">
    <property type="entry name" value="TRANSCRIPTIONAL REGULATOR REDD-RELATED"/>
    <property type="match status" value="1"/>
</dbReference>
<gene>
    <name evidence="7" type="ORF">GT755_15710</name>
</gene>
<dbReference type="Gene3D" id="1.25.40.10">
    <property type="entry name" value="Tetratricopeptide repeat domain"/>
    <property type="match status" value="2"/>
</dbReference>
<dbReference type="Gene3D" id="3.40.50.300">
    <property type="entry name" value="P-loop containing nucleotide triphosphate hydrolases"/>
    <property type="match status" value="1"/>
</dbReference>
<dbReference type="SMART" id="SM00382">
    <property type="entry name" value="AAA"/>
    <property type="match status" value="1"/>
</dbReference>
<name>A0A7C9N7I0_9ACTN</name>
<dbReference type="InterPro" id="IPR041664">
    <property type="entry name" value="AAA_16"/>
</dbReference>
<dbReference type="InterPro" id="IPR036388">
    <property type="entry name" value="WH-like_DNA-bd_sf"/>
</dbReference>
<dbReference type="CDD" id="cd15831">
    <property type="entry name" value="BTAD"/>
    <property type="match status" value="1"/>
</dbReference>
<dbReference type="InterPro" id="IPR051677">
    <property type="entry name" value="AfsR-DnrI-RedD_regulator"/>
</dbReference>
<dbReference type="InterPro" id="IPR003593">
    <property type="entry name" value="AAA+_ATPase"/>
</dbReference>
<keyword evidence="3 5" id="KW-0238">DNA-binding</keyword>
<protein>
    <submittedName>
        <fullName evidence="7">AAA family ATPase</fullName>
    </submittedName>
</protein>
<keyword evidence="4" id="KW-0804">Transcription</keyword>
<dbReference type="SUPFAM" id="SSF48452">
    <property type="entry name" value="TPR-like"/>
    <property type="match status" value="1"/>
</dbReference>
<evidence type="ECO:0000256" key="2">
    <source>
        <dbReference type="ARBA" id="ARBA00023015"/>
    </source>
</evidence>
<dbReference type="InterPro" id="IPR001867">
    <property type="entry name" value="OmpR/PhoB-type_DNA-bd"/>
</dbReference>
<dbReference type="Pfam" id="PF13191">
    <property type="entry name" value="AAA_16"/>
    <property type="match status" value="1"/>
</dbReference>
<evidence type="ECO:0000256" key="3">
    <source>
        <dbReference type="ARBA" id="ARBA00023125"/>
    </source>
</evidence>
<dbReference type="SMART" id="SM01043">
    <property type="entry name" value="BTAD"/>
    <property type="match status" value="1"/>
</dbReference>
<dbReference type="PANTHER" id="PTHR35807:SF1">
    <property type="entry name" value="TRANSCRIPTIONAL REGULATOR REDD"/>
    <property type="match status" value="1"/>
</dbReference>
<dbReference type="InterPro" id="IPR027417">
    <property type="entry name" value="P-loop_NTPase"/>
</dbReference>
<dbReference type="GO" id="GO:0006355">
    <property type="term" value="P:regulation of DNA-templated transcription"/>
    <property type="evidence" value="ECO:0007669"/>
    <property type="project" value="InterPro"/>
</dbReference>
<organism evidence="7 8">
    <name type="scientific">Herbidospora solisilvae</name>
    <dbReference type="NCBI Taxonomy" id="2696284"/>
    <lineage>
        <taxon>Bacteria</taxon>
        <taxon>Bacillati</taxon>
        <taxon>Actinomycetota</taxon>
        <taxon>Actinomycetes</taxon>
        <taxon>Streptosporangiales</taxon>
        <taxon>Streptosporangiaceae</taxon>
        <taxon>Herbidospora</taxon>
    </lineage>
</organism>
<dbReference type="PROSITE" id="PS51755">
    <property type="entry name" value="OMPR_PHOB"/>
    <property type="match status" value="1"/>
</dbReference>
<dbReference type="InterPro" id="IPR011990">
    <property type="entry name" value="TPR-like_helical_dom_sf"/>
</dbReference>
<dbReference type="Pfam" id="PF00486">
    <property type="entry name" value="Trans_reg_C"/>
    <property type="match status" value="1"/>
</dbReference>
<keyword evidence="8" id="KW-1185">Reference proteome</keyword>
<dbReference type="InterPro" id="IPR005158">
    <property type="entry name" value="BTAD"/>
</dbReference>
<dbReference type="SMART" id="SM00862">
    <property type="entry name" value="Trans_reg_C"/>
    <property type="match status" value="1"/>
</dbReference>